<reference evidence="2 3" key="1">
    <citation type="journal article" date="2018" name="Nat. Genet.">
        <title>The Rosa genome provides new insights in the design of modern roses.</title>
        <authorList>
            <person name="Bendahmane M."/>
        </authorList>
    </citation>
    <scope>NUCLEOTIDE SEQUENCE [LARGE SCALE GENOMIC DNA]</scope>
    <source>
        <strain evidence="3">cv. Old Blush</strain>
    </source>
</reference>
<dbReference type="Proteomes" id="UP000238479">
    <property type="component" value="Chromosome 1"/>
</dbReference>
<dbReference type="Gene3D" id="1.10.630.10">
    <property type="entry name" value="Cytochrome P450"/>
    <property type="match status" value="1"/>
</dbReference>
<name>A0A2P6SCB5_ROSCH</name>
<dbReference type="EMBL" id="PDCK01000039">
    <property type="protein sequence ID" value="PRQ56328.1"/>
    <property type="molecule type" value="Genomic_DNA"/>
</dbReference>
<keyword evidence="1" id="KW-0812">Transmembrane</keyword>
<keyword evidence="2" id="KW-0560">Oxidoreductase</keyword>
<dbReference type="GO" id="GO:0016705">
    <property type="term" value="F:oxidoreductase activity, acting on paired donors, with incorporation or reduction of molecular oxygen"/>
    <property type="evidence" value="ECO:0007669"/>
    <property type="project" value="InterPro"/>
</dbReference>
<dbReference type="GO" id="GO:0020037">
    <property type="term" value="F:heme binding"/>
    <property type="evidence" value="ECO:0007669"/>
    <property type="project" value="InterPro"/>
</dbReference>
<gene>
    <name evidence="2" type="ORF">RchiOBHm_Chr1g0334561</name>
</gene>
<keyword evidence="1" id="KW-1133">Transmembrane helix</keyword>
<feature type="transmembrane region" description="Helical" evidence="1">
    <location>
        <begin position="12"/>
        <end position="29"/>
    </location>
</feature>
<comment type="caution">
    <text evidence="2">The sequence shown here is derived from an EMBL/GenBank/DDBJ whole genome shotgun (WGS) entry which is preliminary data.</text>
</comment>
<proteinExistence type="predicted"/>
<evidence type="ECO:0000256" key="1">
    <source>
        <dbReference type="SAM" id="Phobius"/>
    </source>
</evidence>
<dbReference type="Gramene" id="PRQ56328">
    <property type="protein sequence ID" value="PRQ56328"/>
    <property type="gene ID" value="RchiOBHm_Chr1g0334561"/>
</dbReference>
<sequence>MVPLMLQIHNVPSLPLYTSLIALVILVLYRKRLKSSHTSSLSLPPGPRKLPVIGNLLQLVGSLPHHSLRDLAKRYGPIMP</sequence>
<keyword evidence="1" id="KW-0472">Membrane</keyword>
<dbReference type="PANTHER" id="PTHR24299">
    <property type="entry name" value="CYTOCHROME P450 FAMILY 1"/>
    <property type="match status" value="1"/>
</dbReference>
<evidence type="ECO:0000313" key="3">
    <source>
        <dbReference type="Proteomes" id="UP000238479"/>
    </source>
</evidence>
<dbReference type="PANTHER" id="PTHR24299:SF24">
    <property type="entry name" value="OS06G0642000 PROTEIN"/>
    <property type="match status" value="1"/>
</dbReference>
<dbReference type="GO" id="GO:0005506">
    <property type="term" value="F:iron ion binding"/>
    <property type="evidence" value="ECO:0007669"/>
    <property type="project" value="InterPro"/>
</dbReference>
<protein>
    <submittedName>
        <fullName evidence="2">Putative premnaspirodiene oxygenase</fullName>
        <ecNumber evidence="2">1.14.14.151</ecNumber>
    </submittedName>
</protein>
<organism evidence="2 3">
    <name type="scientific">Rosa chinensis</name>
    <name type="common">China rose</name>
    <dbReference type="NCBI Taxonomy" id="74649"/>
    <lineage>
        <taxon>Eukaryota</taxon>
        <taxon>Viridiplantae</taxon>
        <taxon>Streptophyta</taxon>
        <taxon>Embryophyta</taxon>
        <taxon>Tracheophyta</taxon>
        <taxon>Spermatophyta</taxon>
        <taxon>Magnoliopsida</taxon>
        <taxon>eudicotyledons</taxon>
        <taxon>Gunneridae</taxon>
        <taxon>Pentapetalae</taxon>
        <taxon>rosids</taxon>
        <taxon>fabids</taxon>
        <taxon>Rosales</taxon>
        <taxon>Rosaceae</taxon>
        <taxon>Rosoideae</taxon>
        <taxon>Rosoideae incertae sedis</taxon>
        <taxon>Rosa</taxon>
    </lineage>
</organism>
<dbReference type="SUPFAM" id="SSF48264">
    <property type="entry name" value="Cytochrome P450"/>
    <property type="match status" value="1"/>
</dbReference>
<dbReference type="AlphaFoldDB" id="A0A2P6SCB5"/>
<keyword evidence="3" id="KW-1185">Reference proteome</keyword>
<evidence type="ECO:0000313" key="2">
    <source>
        <dbReference type="EMBL" id="PRQ56328.1"/>
    </source>
</evidence>
<dbReference type="InterPro" id="IPR036396">
    <property type="entry name" value="Cyt_P450_sf"/>
</dbReference>
<dbReference type="GO" id="GO:0004497">
    <property type="term" value="F:monooxygenase activity"/>
    <property type="evidence" value="ECO:0007669"/>
    <property type="project" value="InterPro"/>
</dbReference>
<accession>A0A2P6SCB5</accession>
<dbReference type="EC" id="1.14.14.151" evidence="2"/>